<dbReference type="AlphaFoldDB" id="N1PM50"/>
<dbReference type="EMBL" id="KB446541">
    <property type="protein sequence ID" value="EME42615.1"/>
    <property type="molecule type" value="Genomic_DNA"/>
</dbReference>
<evidence type="ECO:0000256" key="4">
    <source>
        <dbReference type="ARBA" id="ARBA00012557"/>
    </source>
</evidence>
<dbReference type="InterPro" id="IPR026050">
    <property type="entry name" value="C1GALT1/C1GALT1_chp1"/>
</dbReference>
<evidence type="ECO:0000256" key="8">
    <source>
        <dbReference type="ARBA" id="ARBA00022741"/>
    </source>
</evidence>
<protein>
    <recommendedName>
        <fullName evidence="4">N-acetylgalactosaminide beta-1,3-galactosyltransferase</fullName>
        <ecNumber evidence="4">2.4.1.122</ecNumber>
    </recommendedName>
</protein>
<proteinExistence type="inferred from homology"/>
<keyword evidence="16" id="KW-1185">Reference proteome</keyword>
<evidence type="ECO:0000256" key="11">
    <source>
        <dbReference type="ARBA" id="ARBA00023136"/>
    </source>
</evidence>
<dbReference type="Proteomes" id="UP000016933">
    <property type="component" value="Unassembled WGS sequence"/>
</dbReference>
<accession>N1PM50</accession>
<feature type="region of interest" description="Disordered" evidence="12">
    <location>
        <begin position="48"/>
        <end position="70"/>
    </location>
</feature>
<dbReference type="GO" id="GO:0016263">
    <property type="term" value="F:glycoprotein-N-acetylgalactosamine 3-beta-galactosyltransferase activity"/>
    <property type="evidence" value="ECO:0007669"/>
    <property type="project" value="UniProtKB-EC"/>
</dbReference>
<organism evidence="15 16">
    <name type="scientific">Dothistroma septosporum (strain NZE10 / CBS 128990)</name>
    <name type="common">Red band needle blight fungus</name>
    <name type="synonym">Mycosphaerella pini</name>
    <dbReference type="NCBI Taxonomy" id="675120"/>
    <lineage>
        <taxon>Eukaryota</taxon>
        <taxon>Fungi</taxon>
        <taxon>Dikarya</taxon>
        <taxon>Ascomycota</taxon>
        <taxon>Pezizomycotina</taxon>
        <taxon>Dothideomycetes</taxon>
        <taxon>Dothideomycetidae</taxon>
        <taxon>Mycosphaerellales</taxon>
        <taxon>Mycosphaerellaceae</taxon>
        <taxon>Dothistroma</taxon>
    </lineage>
</organism>
<dbReference type="EC" id="2.4.1.122" evidence="4"/>
<evidence type="ECO:0000256" key="6">
    <source>
        <dbReference type="ARBA" id="ARBA00022679"/>
    </source>
</evidence>
<evidence type="ECO:0000256" key="5">
    <source>
        <dbReference type="ARBA" id="ARBA00022676"/>
    </source>
</evidence>
<keyword evidence="9" id="KW-0735">Signal-anchor</keyword>
<keyword evidence="10 13" id="KW-1133">Transmembrane helix</keyword>
<evidence type="ECO:0000313" key="15">
    <source>
        <dbReference type="EMBL" id="EME42615.1"/>
    </source>
</evidence>
<keyword evidence="6" id="KW-0808">Transferase</keyword>
<feature type="region of interest" description="Disordered" evidence="12">
    <location>
        <begin position="86"/>
        <end position="113"/>
    </location>
</feature>
<dbReference type="PANTHER" id="PTHR23033:SF47">
    <property type="entry name" value="APPLE DOMAIN-CONTAINING PROTEIN-RELATED"/>
    <property type="match status" value="1"/>
</dbReference>
<dbReference type="GO" id="GO:0000166">
    <property type="term" value="F:nucleotide binding"/>
    <property type="evidence" value="ECO:0007669"/>
    <property type="project" value="UniProtKB-KW"/>
</dbReference>
<evidence type="ECO:0000256" key="2">
    <source>
        <dbReference type="ARBA" id="ARBA00004922"/>
    </source>
</evidence>
<dbReference type="Gene3D" id="3.90.550.50">
    <property type="match status" value="1"/>
</dbReference>
<reference evidence="15 16" key="2">
    <citation type="journal article" date="2012" name="PLoS Pathog.">
        <title>Diverse lifestyles and strategies of plant pathogenesis encoded in the genomes of eighteen Dothideomycetes fungi.</title>
        <authorList>
            <person name="Ohm R.A."/>
            <person name="Feau N."/>
            <person name="Henrissat B."/>
            <person name="Schoch C.L."/>
            <person name="Horwitz B.A."/>
            <person name="Barry K.W."/>
            <person name="Condon B.J."/>
            <person name="Copeland A.C."/>
            <person name="Dhillon B."/>
            <person name="Glaser F."/>
            <person name="Hesse C.N."/>
            <person name="Kosti I."/>
            <person name="LaButti K."/>
            <person name="Lindquist E.A."/>
            <person name="Lucas S."/>
            <person name="Salamov A.A."/>
            <person name="Bradshaw R.E."/>
            <person name="Ciuffetti L."/>
            <person name="Hamelin R.C."/>
            <person name="Kema G.H.J."/>
            <person name="Lawrence C."/>
            <person name="Scott J.A."/>
            <person name="Spatafora J.W."/>
            <person name="Turgeon B.G."/>
            <person name="de Wit P.J.G.M."/>
            <person name="Zhong S."/>
            <person name="Goodwin S.B."/>
            <person name="Grigoriev I.V."/>
        </authorList>
    </citation>
    <scope>NUCLEOTIDE SEQUENCE [LARGE SCALE GENOMIC DNA]</scope>
    <source>
        <strain evidence="16">NZE10 / CBS 128990</strain>
    </source>
</reference>
<keyword evidence="8" id="KW-0547">Nucleotide-binding</keyword>
<dbReference type="InterPro" id="IPR003378">
    <property type="entry name" value="Fringe-like_glycosylTrfase"/>
</dbReference>
<dbReference type="STRING" id="675120.N1PM50"/>
<evidence type="ECO:0000256" key="9">
    <source>
        <dbReference type="ARBA" id="ARBA00022968"/>
    </source>
</evidence>
<dbReference type="eggNOG" id="KOG2246">
    <property type="taxonomic scope" value="Eukaryota"/>
</dbReference>
<comment type="pathway">
    <text evidence="2">Protein modification; protein glycosylation.</text>
</comment>
<evidence type="ECO:0000256" key="7">
    <source>
        <dbReference type="ARBA" id="ARBA00022692"/>
    </source>
</evidence>
<gene>
    <name evidence="15" type="ORF">DOTSEDRAFT_73450</name>
</gene>
<dbReference type="OMA" id="KEPPNWD"/>
<dbReference type="PANTHER" id="PTHR23033">
    <property type="entry name" value="BETA1,3-GALACTOSYLTRANSFERASE"/>
    <property type="match status" value="1"/>
</dbReference>
<dbReference type="GO" id="GO:0016020">
    <property type="term" value="C:membrane"/>
    <property type="evidence" value="ECO:0007669"/>
    <property type="project" value="UniProtKB-SubCell"/>
</dbReference>
<keyword evidence="7 13" id="KW-0812">Transmembrane</keyword>
<dbReference type="OrthoDB" id="414175at2759"/>
<evidence type="ECO:0000256" key="12">
    <source>
        <dbReference type="SAM" id="MobiDB-lite"/>
    </source>
</evidence>
<comment type="similarity">
    <text evidence="3">Belongs to the glycosyltransferase 31 family. Beta3-Gal-T subfamily.</text>
</comment>
<keyword evidence="5" id="KW-0328">Glycosyltransferase</keyword>
<comment type="subcellular location">
    <subcellularLocation>
        <location evidence="1">Membrane</location>
        <topology evidence="1">Single-pass type II membrane protein</topology>
    </subcellularLocation>
</comment>
<keyword evidence="11 13" id="KW-0472">Membrane</keyword>
<name>N1PM50_DOTSN</name>
<evidence type="ECO:0000256" key="13">
    <source>
        <dbReference type="SAM" id="Phobius"/>
    </source>
</evidence>
<evidence type="ECO:0000256" key="1">
    <source>
        <dbReference type="ARBA" id="ARBA00004606"/>
    </source>
</evidence>
<evidence type="ECO:0000256" key="10">
    <source>
        <dbReference type="ARBA" id="ARBA00022989"/>
    </source>
</evidence>
<dbReference type="Pfam" id="PF02434">
    <property type="entry name" value="Fringe"/>
    <property type="match status" value="1"/>
</dbReference>
<evidence type="ECO:0000313" key="16">
    <source>
        <dbReference type="Proteomes" id="UP000016933"/>
    </source>
</evidence>
<feature type="domain" description="Fringe-like glycosyltransferase" evidence="14">
    <location>
        <begin position="240"/>
        <end position="305"/>
    </location>
</feature>
<feature type="transmembrane region" description="Helical" evidence="13">
    <location>
        <begin position="12"/>
        <end position="30"/>
    </location>
</feature>
<evidence type="ECO:0000256" key="3">
    <source>
        <dbReference type="ARBA" id="ARBA00006462"/>
    </source>
</evidence>
<sequence length="527" mass="60268">MTGSAVLGGRGVTLARLAVIFLVIVGLFLLRDTWFPKAEEAYNKHVGDTKWSHGNHQDHEPSNKEAWEDSKARPVIPGTALEQPQHLDTSTVGQHPESPSAPETPNALPHYKLGDSSVAHKNKAECLHLPGADKVLVMLKTGATELYQKLPTHFVTTFQCVPNFNIYSDLEQSFGDVPIYDAIKPVSKKIREEHEDFQLYREIQKWEREGQDLGKLQGDSGWNLDKWKFLPMLHHAFETAADSIEWFVMIEADTSISWLNLLMYLKTMDPKKPYYLGAQNVIGDTTFAHGGSGIVISREAADVLEAARYNAGKELYDEKWEEQTALSCCGDGIVAEAFMAVEIPLTRAWPLIQGETINTVDFTDNHWCTPPVTFHHVTPIEVDNHWKFEKAWTDKHGWQEPYLFRDIFEHFLAQHVSVNRTHWNNLSSREKFVRPDLATTKDKPFEELELYEQKSIESPELCAAACMKKDDQCIQWMHTSGRCHLGRDIRLGKSDERENEHWECGWMPERIAAFKKKWEGCEIRWAG</sequence>
<evidence type="ECO:0000259" key="14">
    <source>
        <dbReference type="Pfam" id="PF02434"/>
    </source>
</evidence>
<dbReference type="HOGENOM" id="CLU_022549_1_0_1"/>
<reference evidence="16" key="1">
    <citation type="journal article" date="2012" name="PLoS Genet.">
        <title>The genomes of the fungal plant pathogens Cladosporium fulvum and Dothistroma septosporum reveal adaptation to different hosts and lifestyles but also signatures of common ancestry.</title>
        <authorList>
            <person name="de Wit P.J.G.M."/>
            <person name="van der Burgt A."/>
            <person name="Oekmen B."/>
            <person name="Stergiopoulos I."/>
            <person name="Abd-Elsalam K.A."/>
            <person name="Aerts A.L."/>
            <person name="Bahkali A.H."/>
            <person name="Beenen H.G."/>
            <person name="Chettri P."/>
            <person name="Cox M.P."/>
            <person name="Datema E."/>
            <person name="de Vries R.P."/>
            <person name="Dhillon B."/>
            <person name="Ganley A.R."/>
            <person name="Griffiths S.A."/>
            <person name="Guo Y."/>
            <person name="Hamelin R.C."/>
            <person name="Henrissat B."/>
            <person name="Kabir M.S."/>
            <person name="Jashni M.K."/>
            <person name="Kema G."/>
            <person name="Klaubauf S."/>
            <person name="Lapidus A."/>
            <person name="Levasseur A."/>
            <person name="Lindquist E."/>
            <person name="Mehrabi R."/>
            <person name="Ohm R.A."/>
            <person name="Owen T.J."/>
            <person name="Salamov A."/>
            <person name="Schwelm A."/>
            <person name="Schijlen E."/>
            <person name="Sun H."/>
            <person name="van den Burg H.A."/>
            <person name="van Ham R.C.H.J."/>
            <person name="Zhang S."/>
            <person name="Goodwin S.B."/>
            <person name="Grigoriev I.V."/>
            <person name="Collemare J."/>
            <person name="Bradshaw R.E."/>
        </authorList>
    </citation>
    <scope>NUCLEOTIDE SEQUENCE [LARGE SCALE GENOMIC DNA]</scope>
    <source>
        <strain evidence="16">NZE10 / CBS 128990</strain>
    </source>
</reference>